<reference evidence="4" key="1">
    <citation type="submission" date="2016-04" db="EMBL/GenBank/DDBJ databases">
        <title>Cephalotus genome sequencing.</title>
        <authorList>
            <person name="Fukushima K."/>
            <person name="Hasebe M."/>
            <person name="Fang X."/>
        </authorList>
    </citation>
    <scope>NUCLEOTIDE SEQUENCE [LARGE SCALE GENOMIC DNA]</scope>
    <source>
        <strain evidence="4">cv. St1</strain>
    </source>
</reference>
<evidence type="ECO:0000259" key="2">
    <source>
        <dbReference type="Pfam" id="PF24925"/>
    </source>
</evidence>
<dbReference type="OrthoDB" id="1735266at2759"/>
<name>A0A1Q3CDI4_CEPFO</name>
<protein>
    <submittedName>
        <fullName evidence="3">Uncharacterized protein</fullName>
    </submittedName>
</protein>
<proteinExistence type="predicted"/>
<feature type="non-terminal residue" evidence="3">
    <location>
        <position position="311"/>
    </location>
</feature>
<dbReference type="InParanoid" id="A0A1Q3CDI4"/>
<evidence type="ECO:0000313" key="4">
    <source>
        <dbReference type="Proteomes" id="UP000187406"/>
    </source>
</evidence>
<accession>A0A1Q3CDI4</accession>
<feature type="non-terminal residue" evidence="3">
    <location>
        <position position="1"/>
    </location>
</feature>
<feature type="domain" description="DUF7588" evidence="1">
    <location>
        <begin position="1"/>
        <end position="48"/>
    </location>
</feature>
<organism evidence="3 4">
    <name type="scientific">Cephalotus follicularis</name>
    <name type="common">Albany pitcher plant</name>
    <dbReference type="NCBI Taxonomy" id="3775"/>
    <lineage>
        <taxon>Eukaryota</taxon>
        <taxon>Viridiplantae</taxon>
        <taxon>Streptophyta</taxon>
        <taxon>Embryophyta</taxon>
        <taxon>Tracheophyta</taxon>
        <taxon>Spermatophyta</taxon>
        <taxon>Magnoliopsida</taxon>
        <taxon>eudicotyledons</taxon>
        <taxon>Gunneridae</taxon>
        <taxon>Pentapetalae</taxon>
        <taxon>rosids</taxon>
        <taxon>fabids</taxon>
        <taxon>Oxalidales</taxon>
        <taxon>Cephalotaceae</taxon>
        <taxon>Cephalotus</taxon>
    </lineage>
</organism>
<feature type="domain" description="DUF7746" evidence="2">
    <location>
        <begin position="211"/>
        <end position="297"/>
    </location>
</feature>
<dbReference type="Pfam" id="PF24925">
    <property type="entry name" value="DUF7746"/>
    <property type="match status" value="1"/>
</dbReference>
<evidence type="ECO:0000259" key="1">
    <source>
        <dbReference type="Pfam" id="PF24496"/>
    </source>
</evidence>
<dbReference type="PANTHER" id="PTHR33054:SF9">
    <property type="entry name" value="CCHC-TYPE DOMAIN-CONTAINING PROTEIN"/>
    <property type="match status" value="1"/>
</dbReference>
<evidence type="ECO:0000313" key="3">
    <source>
        <dbReference type="EMBL" id="GAV78247.1"/>
    </source>
</evidence>
<dbReference type="Proteomes" id="UP000187406">
    <property type="component" value="Unassembled WGS sequence"/>
</dbReference>
<dbReference type="EMBL" id="BDDD01001768">
    <property type="protein sequence ID" value="GAV78247.1"/>
    <property type="molecule type" value="Genomic_DNA"/>
</dbReference>
<dbReference type="Pfam" id="PF24496">
    <property type="entry name" value="DUF7588"/>
    <property type="match status" value="1"/>
</dbReference>
<gene>
    <name evidence="3" type="ORF">CFOL_v3_21715</name>
</gene>
<dbReference type="InterPro" id="IPR056648">
    <property type="entry name" value="DUF7746"/>
</dbReference>
<sequence length="311" mass="36323">RYNFFEKYTETEQNNIRTAWYEYMNEIKVYIMFFDYLPIYINQQENKKIFMNKKITTTWSTTDDKIIEAIHSPSEKIQINISNGKIQVAPFKLHTEITNVPITNTETNKIIEQNNYTNKNLQTIGSQLSRIENIIQMVKENKIETHKTKPFTHYKIPRSQIKQLTLNEINQKLKELVVPNTPETSTPRAPQKDKNKIINVIQEIEISSDDSNIDGMNEYHIINKLQEMTMVSNAHKIKNNSDKTVVNLLIVGFTGQLKCLWDNVLTTQQQTILNTFQTNEICEPILDLNNEPIEDVVATLIYNITKYFIGD</sequence>
<dbReference type="AlphaFoldDB" id="A0A1Q3CDI4"/>
<comment type="caution">
    <text evidence="3">The sequence shown here is derived from an EMBL/GenBank/DDBJ whole genome shotgun (WGS) entry which is preliminary data.</text>
</comment>
<keyword evidence="4" id="KW-1185">Reference proteome</keyword>
<dbReference type="PANTHER" id="PTHR33054">
    <property type="entry name" value="CCHC-TYPE DOMAIN-CONTAINING PROTEIN"/>
    <property type="match status" value="1"/>
</dbReference>
<dbReference type="InterPro" id="IPR056010">
    <property type="entry name" value="DUF7588"/>
</dbReference>